<dbReference type="Pfam" id="PF22662">
    <property type="entry name" value="Csa3_N"/>
    <property type="match status" value="1"/>
</dbReference>
<dbReference type="SUPFAM" id="SSF46785">
    <property type="entry name" value="Winged helix' DNA-binding domain"/>
    <property type="match status" value="1"/>
</dbReference>
<comment type="caution">
    <text evidence="3">The sequence shown here is derived from an EMBL/GenBank/DDBJ whole genome shotgun (WGS) entry which is preliminary data.</text>
</comment>
<dbReference type="RefSeq" id="WP_372824286.1">
    <property type="nucleotide sequence ID" value="NZ_JARRIF010000002.1"/>
</dbReference>
<dbReference type="InterPro" id="IPR054588">
    <property type="entry name" value="Csa3_N"/>
</dbReference>
<organism evidence="3 4">
    <name type="scientific">Pyrococcus kukulkanii</name>
    <dbReference type="NCBI Taxonomy" id="1609559"/>
    <lineage>
        <taxon>Archaea</taxon>
        <taxon>Methanobacteriati</taxon>
        <taxon>Methanobacteriota</taxon>
        <taxon>Thermococci</taxon>
        <taxon>Thermococcales</taxon>
        <taxon>Thermococcaceae</taxon>
        <taxon>Pyrococcus</taxon>
    </lineage>
</organism>
<dbReference type="Gene3D" id="3.40.50.11700">
    <property type="match status" value="1"/>
</dbReference>
<accession>A0ABV4T7R3</accession>
<reference evidence="3 4" key="1">
    <citation type="submission" date="2023-03" db="EMBL/GenBank/DDBJ databases">
        <title>Speciation in Pyrococcus: adaptation to high temperature as a mechanism.</title>
        <authorList>
            <person name="Gu J."/>
        </authorList>
    </citation>
    <scope>NUCLEOTIDE SEQUENCE [LARGE SCALE GENOMIC DNA]</scope>
    <source>
        <strain evidence="3 4">LMOA34</strain>
    </source>
</reference>
<proteinExistence type="predicted"/>
<evidence type="ECO:0000313" key="4">
    <source>
        <dbReference type="Proteomes" id="UP001571980"/>
    </source>
</evidence>
<dbReference type="InterPro" id="IPR036390">
    <property type="entry name" value="WH_DNA-bd_sf"/>
</dbReference>
<name>A0ABV4T7R3_9EURY</name>
<sequence>MLVVFPVGFDEKFIIRALMRRREEFRGLGVGDRLMAILPEGYEREQRTVNALKSIEDVASPIVGGDNVLRLEVPMKSEDIVLTIKKGIEDSLTPDRIVLAVLSGGMRPLLVATLLALIGLKDTRVIVESDFENLSGYISLELGPFLAPKSRRWELILCGLLKEKSVRTIAEELGVSVATISNELRKMLKYNLVRAEKGKRRTPKYFITTAGKTYLKLMRSECLGTY</sequence>
<evidence type="ECO:0000313" key="3">
    <source>
        <dbReference type="EMBL" id="MFA4805008.1"/>
    </source>
</evidence>
<dbReference type="InterPro" id="IPR010163">
    <property type="entry name" value="Csa3"/>
</dbReference>
<feature type="domain" description="Transposase IS30-like HTH" evidence="1">
    <location>
        <begin position="156"/>
        <end position="186"/>
    </location>
</feature>
<dbReference type="Gene3D" id="1.10.10.10">
    <property type="entry name" value="Winged helix-like DNA-binding domain superfamily/Winged helix DNA-binding domain"/>
    <property type="match status" value="1"/>
</dbReference>
<dbReference type="EMBL" id="JARRIG010000006">
    <property type="protein sequence ID" value="MFA4805008.1"/>
    <property type="molecule type" value="Genomic_DNA"/>
</dbReference>
<dbReference type="InterPro" id="IPR025246">
    <property type="entry name" value="IS30-like_HTH"/>
</dbReference>
<dbReference type="Pfam" id="PF13936">
    <property type="entry name" value="HTH_38"/>
    <property type="match status" value="1"/>
</dbReference>
<dbReference type="NCBIfam" id="TIGR01884">
    <property type="entry name" value="cas_HTH"/>
    <property type="match status" value="1"/>
</dbReference>
<keyword evidence="4" id="KW-1185">Reference proteome</keyword>
<dbReference type="Proteomes" id="UP001571980">
    <property type="component" value="Unassembled WGS sequence"/>
</dbReference>
<gene>
    <name evidence="3" type="primary">csa3</name>
    <name evidence="3" type="ORF">P8X34_09760</name>
</gene>
<dbReference type="InterPro" id="IPR036388">
    <property type="entry name" value="WH-like_DNA-bd_sf"/>
</dbReference>
<protein>
    <submittedName>
        <fullName evidence="3">CRISPR-associated CARF protein Csa3</fullName>
    </submittedName>
</protein>
<feature type="domain" description="Csa3 N-terminal" evidence="2">
    <location>
        <begin position="2"/>
        <end position="122"/>
    </location>
</feature>
<evidence type="ECO:0000259" key="2">
    <source>
        <dbReference type="Pfam" id="PF22662"/>
    </source>
</evidence>
<evidence type="ECO:0000259" key="1">
    <source>
        <dbReference type="Pfam" id="PF13936"/>
    </source>
</evidence>